<name>A0A1H9EMB8_9LACT</name>
<dbReference type="InterPro" id="IPR020084">
    <property type="entry name" value="NUDIX_hydrolase_CS"/>
</dbReference>
<keyword evidence="4" id="KW-1185">Reference proteome</keyword>
<dbReference type="Pfam" id="PF00293">
    <property type="entry name" value="NUDIX"/>
    <property type="match status" value="1"/>
</dbReference>
<reference evidence="3 4" key="1">
    <citation type="submission" date="2016-10" db="EMBL/GenBank/DDBJ databases">
        <authorList>
            <person name="de Groot N.N."/>
        </authorList>
    </citation>
    <scope>NUCLEOTIDE SEQUENCE [LARGE SCALE GENOMIC DNA]</scope>
    <source>
        <strain evidence="3 4">DSM 15695</strain>
    </source>
</reference>
<proteinExistence type="predicted"/>
<dbReference type="InterPro" id="IPR015797">
    <property type="entry name" value="NUDIX_hydrolase-like_dom_sf"/>
</dbReference>
<feature type="domain" description="Nudix hydrolase" evidence="2">
    <location>
        <begin position="12"/>
        <end position="141"/>
    </location>
</feature>
<dbReference type="GO" id="GO:0006754">
    <property type="term" value="P:ATP biosynthetic process"/>
    <property type="evidence" value="ECO:0007669"/>
    <property type="project" value="TreeGrafter"/>
</dbReference>
<dbReference type="STRING" id="89093.SAMN04488558_10780"/>
<protein>
    <submittedName>
        <fullName evidence="3">NUDIX domain-containing protein</fullName>
    </submittedName>
</protein>
<sequence>MKQTDKIQAREPKEKACGAVLFTRNHEEINYLLIEDQHGTFGFPKGHVEANESEVETALREIEEEVDVRPRLLANFRKVERYILPEKNNAEKENIYFLGEFDQEEIKIQEEEVRHALILPYQACLKYLQFESKKQLLQEANEFLRKNINQLDYL</sequence>
<evidence type="ECO:0000313" key="3">
    <source>
        <dbReference type="EMBL" id="SEQ26779.1"/>
    </source>
</evidence>
<evidence type="ECO:0000256" key="1">
    <source>
        <dbReference type="ARBA" id="ARBA00022801"/>
    </source>
</evidence>
<keyword evidence="1" id="KW-0378">Hydrolase</keyword>
<evidence type="ECO:0000313" key="4">
    <source>
        <dbReference type="Proteomes" id="UP000198833"/>
    </source>
</evidence>
<dbReference type="EMBL" id="FOEN01000007">
    <property type="protein sequence ID" value="SEQ26779.1"/>
    <property type="molecule type" value="Genomic_DNA"/>
</dbReference>
<dbReference type="OrthoDB" id="9816289at2"/>
<organism evidence="3 4">
    <name type="scientific">Ignavigranum ruoffiae</name>
    <dbReference type="NCBI Taxonomy" id="89093"/>
    <lineage>
        <taxon>Bacteria</taxon>
        <taxon>Bacillati</taxon>
        <taxon>Bacillota</taxon>
        <taxon>Bacilli</taxon>
        <taxon>Lactobacillales</taxon>
        <taxon>Aerococcaceae</taxon>
        <taxon>Ignavigranum</taxon>
    </lineage>
</organism>
<dbReference type="GO" id="GO:0006167">
    <property type="term" value="P:AMP biosynthetic process"/>
    <property type="evidence" value="ECO:0007669"/>
    <property type="project" value="TreeGrafter"/>
</dbReference>
<dbReference type="PROSITE" id="PS00893">
    <property type="entry name" value="NUDIX_BOX"/>
    <property type="match status" value="1"/>
</dbReference>
<dbReference type="GO" id="GO:0004081">
    <property type="term" value="F:bis(5'-nucleosyl)-tetraphosphatase (asymmetrical) activity"/>
    <property type="evidence" value="ECO:0007669"/>
    <property type="project" value="TreeGrafter"/>
</dbReference>
<accession>A0A1H9EMB8</accession>
<dbReference type="SUPFAM" id="SSF55811">
    <property type="entry name" value="Nudix"/>
    <property type="match status" value="1"/>
</dbReference>
<dbReference type="InterPro" id="IPR051325">
    <property type="entry name" value="Nudix_hydrolase_domain"/>
</dbReference>
<dbReference type="RefSeq" id="WP_092572048.1">
    <property type="nucleotide sequence ID" value="NZ_CP149446.1"/>
</dbReference>
<dbReference type="PANTHER" id="PTHR21340">
    <property type="entry name" value="DIADENOSINE 5,5-P1,P4-TETRAPHOSPHATE PYROPHOSPHOHYDROLASE MUTT"/>
    <property type="match status" value="1"/>
</dbReference>
<dbReference type="Proteomes" id="UP000198833">
    <property type="component" value="Unassembled WGS sequence"/>
</dbReference>
<gene>
    <name evidence="3" type="ORF">SAMN04488558_10780</name>
</gene>
<dbReference type="AlphaFoldDB" id="A0A1H9EMB8"/>
<evidence type="ECO:0000259" key="2">
    <source>
        <dbReference type="PROSITE" id="PS51462"/>
    </source>
</evidence>
<dbReference type="Gene3D" id="3.90.79.10">
    <property type="entry name" value="Nucleoside Triphosphate Pyrophosphohydrolase"/>
    <property type="match status" value="1"/>
</dbReference>
<dbReference type="InterPro" id="IPR000086">
    <property type="entry name" value="NUDIX_hydrolase_dom"/>
</dbReference>
<dbReference type="PROSITE" id="PS51462">
    <property type="entry name" value="NUDIX"/>
    <property type="match status" value="1"/>
</dbReference>
<dbReference type="PANTHER" id="PTHR21340:SF0">
    <property type="entry name" value="BIS(5'-NUCLEOSYL)-TETRAPHOSPHATASE [ASYMMETRICAL]"/>
    <property type="match status" value="1"/>
</dbReference>